<keyword evidence="3" id="KW-0413">Isomerase</keyword>
<evidence type="ECO:0000256" key="1">
    <source>
        <dbReference type="SAM" id="SignalP"/>
    </source>
</evidence>
<dbReference type="InterPro" id="IPR036298">
    <property type="entry name" value="Chalcone_isomerase_sf"/>
</dbReference>
<dbReference type="InterPro" id="IPR016088">
    <property type="entry name" value="Chalcone_isomerase_3-sand"/>
</dbReference>
<keyword evidence="4" id="KW-1185">Reference proteome</keyword>
<reference evidence="3 4" key="1">
    <citation type="submission" date="2023-09" db="EMBL/GenBank/DDBJ databases">
        <authorList>
            <person name="Rey-Velasco X."/>
        </authorList>
    </citation>
    <scope>NUCLEOTIDE SEQUENCE [LARGE SCALE GENOMIC DNA]</scope>
    <source>
        <strain evidence="3 4">F297</strain>
    </source>
</reference>
<organism evidence="3 4">
    <name type="scientific">Autumnicola edwardsiae</name>
    <dbReference type="NCBI Taxonomy" id="3075594"/>
    <lineage>
        <taxon>Bacteria</taxon>
        <taxon>Pseudomonadati</taxon>
        <taxon>Bacteroidota</taxon>
        <taxon>Flavobacteriia</taxon>
        <taxon>Flavobacteriales</taxon>
        <taxon>Flavobacteriaceae</taxon>
        <taxon>Autumnicola</taxon>
    </lineage>
</organism>
<feature type="signal peptide" evidence="1">
    <location>
        <begin position="1"/>
        <end position="19"/>
    </location>
</feature>
<name>A0ABU3CUW9_9FLAO</name>
<evidence type="ECO:0000313" key="4">
    <source>
        <dbReference type="Proteomes" id="UP001248819"/>
    </source>
</evidence>
<dbReference type="GO" id="GO:0016853">
    <property type="term" value="F:isomerase activity"/>
    <property type="evidence" value="ECO:0007669"/>
    <property type="project" value="UniProtKB-KW"/>
</dbReference>
<protein>
    <submittedName>
        <fullName evidence="3">Chalcone isomerase family protein</fullName>
    </submittedName>
</protein>
<gene>
    <name evidence="3" type="ORF">RM529_08410</name>
</gene>
<dbReference type="RefSeq" id="WP_311484363.1">
    <property type="nucleotide sequence ID" value="NZ_JAVRHP010000035.1"/>
</dbReference>
<dbReference type="Proteomes" id="UP001248819">
    <property type="component" value="Unassembled WGS sequence"/>
</dbReference>
<keyword evidence="1" id="KW-0732">Signal</keyword>
<feature type="domain" description="Chalcone isomerase" evidence="2">
    <location>
        <begin position="21"/>
        <end position="185"/>
    </location>
</feature>
<comment type="caution">
    <text evidence="3">The sequence shown here is derived from an EMBL/GenBank/DDBJ whole genome shotgun (WGS) entry which is preliminary data.</text>
</comment>
<dbReference type="Gene3D" id="3.50.70.10">
    <property type="match status" value="1"/>
</dbReference>
<dbReference type="SUPFAM" id="SSF54626">
    <property type="entry name" value="Chalcone isomerase"/>
    <property type="match status" value="1"/>
</dbReference>
<evidence type="ECO:0000259" key="2">
    <source>
        <dbReference type="Pfam" id="PF16036"/>
    </source>
</evidence>
<dbReference type="InterPro" id="IPR016087">
    <property type="entry name" value="Chalcone_isomerase"/>
</dbReference>
<sequence length="186" mass="20461">MKKLMFLVLALCSISLSSAQVQVGDATLPNTLTYEDHTLDLNGAGMRKKFWIDLYAAGLYLESESSDGNKILVANEPMAIKLHIVSKMVSSEKMIDAIKDGFEKSTNGNTAPIASEIKQVIGFLQEEIKKDDIFDIIHTPGNGVVLIKNGQRKGKIEGMDFKKALFGIWLSKDPADDDLKELMLGI</sequence>
<dbReference type="EMBL" id="JAVRHP010000035">
    <property type="protein sequence ID" value="MDT0650162.1"/>
    <property type="molecule type" value="Genomic_DNA"/>
</dbReference>
<evidence type="ECO:0000313" key="3">
    <source>
        <dbReference type="EMBL" id="MDT0650162.1"/>
    </source>
</evidence>
<dbReference type="Pfam" id="PF16036">
    <property type="entry name" value="Chalcone_3"/>
    <property type="match status" value="1"/>
</dbReference>
<proteinExistence type="predicted"/>
<accession>A0ABU3CUW9</accession>
<feature type="chain" id="PRO_5046667815" evidence="1">
    <location>
        <begin position="20"/>
        <end position="186"/>
    </location>
</feature>